<dbReference type="EMBL" id="SMAB01000017">
    <property type="protein sequence ID" value="TCS80370.1"/>
    <property type="molecule type" value="Genomic_DNA"/>
</dbReference>
<dbReference type="Pfam" id="PF06152">
    <property type="entry name" value="Phage_min_cap2"/>
    <property type="match status" value="1"/>
</dbReference>
<dbReference type="OrthoDB" id="3197444at2"/>
<reference evidence="1 2" key="1">
    <citation type="submission" date="2019-03" db="EMBL/GenBank/DDBJ databases">
        <title>Genomic Encyclopedia of Type Strains, Phase IV (KMG-IV): sequencing the most valuable type-strain genomes for metagenomic binning, comparative biology and taxonomic classification.</title>
        <authorList>
            <person name="Goeker M."/>
        </authorList>
    </citation>
    <scope>NUCLEOTIDE SEQUENCE [LARGE SCALE GENOMIC DNA]</scope>
    <source>
        <strain evidence="1 2">DSM 23802</strain>
    </source>
</reference>
<dbReference type="Proteomes" id="UP000295788">
    <property type="component" value="Unassembled WGS sequence"/>
</dbReference>
<evidence type="ECO:0000313" key="1">
    <source>
        <dbReference type="EMBL" id="TCS80370.1"/>
    </source>
</evidence>
<proteinExistence type="predicted"/>
<comment type="caution">
    <text evidence="1">The sequence shown here is derived from an EMBL/GenBank/DDBJ whole genome shotgun (WGS) entry which is preliminary data.</text>
</comment>
<keyword evidence="2" id="KW-1185">Reference proteome</keyword>
<accession>A0A4R3KBK1</accession>
<dbReference type="InterPro" id="IPR009319">
    <property type="entry name" value="Phage_A118_VSP1"/>
</dbReference>
<name>A0A4R3KBK1_9BACI</name>
<sequence>MSQLDEEKLIQQLIELYRWAFEQILQIIITKEAKGHAIGYWKDMLKEVYDILNQLDEETRKWVQQVIGQVYSQSSAETWAYLNNLGMAVKENPGFAQVHQKAIDVVAQNMVVSMHESFQFIGRRINDVFRQVALEETGRKMASGTTIKDMKQMVIQRLLDQGHTAFVDKLGRKWRLDSYAEMVARTTTREAASAATINTCREAGLDLVKITTHYPTCEKCAPLQGKVFSISGKDKRYPKLTDEYRPPIHPNCRHTLQPYVRELDPDADKVQKYSNTSLTKDPRSEEEKKAYKEMRDMVTIATNRRRAREVLYSENTPLVEKVKAAEKLKKSYEKSGTRPVGKDAQIIKQYSQYLDNLKLGKIVNIDEKSGIITVEGRSIPRKALPNGIVDLKRESGKVEQRRFYDENGHAKLDIDLTDHNKPWFHPVVPHAHDWVKGKRSKKWRELTKEENELIKDIWSDD</sequence>
<dbReference type="GO" id="GO:0005198">
    <property type="term" value="F:structural molecule activity"/>
    <property type="evidence" value="ECO:0007669"/>
    <property type="project" value="InterPro"/>
</dbReference>
<dbReference type="AlphaFoldDB" id="A0A4R3KBK1"/>
<evidence type="ECO:0000313" key="2">
    <source>
        <dbReference type="Proteomes" id="UP000295788"/>
    </source>
</evidence>
<organism evidence="1 2">
    <name type="scientific">Tepidibacillus fermentans</name>
    <dbReference type="NCBI Taxonomy" id="1281767"/>
    <lineage>
        <taxon>Bacteria</taxon>
        <taxon>Bacillati</taxon>
        <taxon>Bacillota</taxon>
        <taxon>Bacilli</taxon>
        <taxon>Bacillales</taxon>
        <taxon>Bacillaceae</taxon>
        <taxon>Tepidibacillus</taxon>
    </lineage>
</organism>
<gene>
    <name evidence="1" type="ORF">EDD72_11737</name>
</gene>
<protein>
    <submittedName>
        <fullName evidence="1">Phage Mu protein F like protein</fullName>
    </submittedName>
</protein>
<dbReference type="RefSeq" id="WP_132769813.1">
    <property type="nucleotide sequence ID" value="NZ_SMAB01000017.1"/>
</dbReference>